<keyword evidence="6" id="KW-0472">Membrane</keyword>
<evidence type="ECO:0000313" key="9">
    <source>
        <dbReference type="Proteomes" id="UP000217153"/>
    </source>
</evidence>
<dbReference type="RefSeq" id="WP_095680353.1">
    <property type="nucleotide sequence ID" value="NZ_CP016768.2"/>
</dbReference>
<dbReference type="EMBL" id="CP016768">
    <property type="protein sequence ID" value="ASY09046.1"/>
    <property type="molecule type" value="Genomic_DNA"/>
</dbReference>
<gene>
    <name evidence="8" type="ORF">B1s21122_01560</name>
</gene>
<dbReference type="PROSITE" id="PS50255">
    <property type="entry name" value="CYTOCHROME_B5_2"/>
    <property type="match status" value="1"/>
</dbReference>
<evidence type="ECO:0000259" key="7">
    <source>
        <dbReference type="PROSITE" id="PS50255"/>
    </source>
</evidence>
<protein>
    <submittedName>
        <fullName evidence="8">Cytochrome b5-like Heme/Steroid binding domain-containing protein</fullName>
    </submittedName>
</protein>
<dbReference type="Gene3D" id="3.10.120.10">
    <property type="entry name" value="Cytochrome b5-like heme/steroid binding domain"/>
    <property type="match status" value="1"/>
</dbReference>
<feature type="region of interest" description="Disordered" evidence="5">
    <location>
        <begin position="253"/>
        <end position="277"/>
    </location>
</feature>
<sequence>MDLITGLPIHPLINHGVAVLVPLAAIGALLVIFIPKLRLNYSPLVLVTVLLATVSAFIATQSGEALAERVGLPNAHATQGERLSYVVLAFAILFSIWFALEKSERTRERVANLGKRVLKVVIPITAISSFVLTILVGHSGAQATWKDRIDQTQATALAETGPKPINPAGTINLSNSEIKTHNLKSDCWSIVNGNVYNLTSYVKSHPGGASVIANICGKDGSKAFVNQHNTQGKPNNVLSSFLLGPVGASITAEAGQKVIEPPVAGKGDESDEESDED</sequence>
<keyword evidence="2" id="KW-0479">Metal-binding</keyword>
<name>A0A249JX06_9ACTN</name>
<feature type="domain" description="Cytochrome b5 heme-binding" evidence="7">
    <location>
        <begin position="170"/>
        <end position="247"/>
    </location>
</feature>
<dbReference type="InterPro" id="IPR001199">
    <property type="entry name" value="Cyt_B5-like_heme/steroid-bd"/>
</dbReference>
<dbReference type="InterPro" id="IPR036400">
    <property type="entry name" value="Cyt_B5-like_heme/steroid_sf"/>
</dbReference>
<dbReference type="SMART" id="SM01117">
    <property type="entry name" value="Cyt-b5"/>
    <property type="match status" value="1"/>
</dbReference>
<dbReference type="Proteomes" id="UP000217153">
    <property type="component" value="Chromosome"/>
</dbReference>
<evidence type="ECO:0000256" key="2">
    <source>
        <dbReference type="ARBA" id="ARBA00022723"/>
    </source>
</evidence>
<accession>A0A249JX06</accession>
<dbReference type="GO" id="GO:0016020">
    <property type="term" value="C:membrane"/>
    <property type="evidence" value="ECO:0007669"/>
    <property type="project" value="TreeGrafter"/>
</dbReference>
<dbReference type="InterPro" id="IPR050668">
    <property type="entry name" value="Cytochrome_b5"/>
</dbReference>
<keyword evidence="9" id="KW-1185">Reference proteome</keyword>
<feature type="transmembrane region" description="Helical" evidence="6">
    <location>
        <begin position="120"/>
        <end position="141"/>
    </location>
</feature>
<dbReference type="PANTHER" id="PTHR19359">
    <property type="entry name" value="CYTOCHROME B5"/>
    <property type="match status" value="1"/>
</dbReference>
<keyword evidence="1" id="KW-0349">Heme</keyword>
<reference evidence="9" key="1">
    <citation type="submission" date="2016-10" db="EMBL/GenBank/DDBJ databases">
        <title>High microdiversification within the ubiquitous acI lineage of Actinobacteria.</title>
        <authorList>
            <person name="Neuenschwander S.M."/>
            <person name="Salcher M."/>
            <person name="Ghai R."/>
            <person name="Pernthaler J."/>
        </authorList>
    </citation>
    <scope>NUCLEOTIDE SEQUENCE [LARGE SCALE GENOMIC DNA]</scope>
</reference>
<organism evidence="8 9">
    <name type="scientific">Candidatus Nanopelagicus limnae</name>
    <dbReference type="NCBI Taxonomy" id="1884634"/>
    <lineage>
        <taxon>Bacteria</taxon>
        <taxon>Bacillati</taxon>
        <taxon>Actinomycetota</taxon>
        <taxon>Actinomycetes</taxon>
        <taxon>Candidatus Nanopelagicales</taxon>
        <taxon>Candidatus Nanopelagicaceae</taxon>
        <taxon>Candidatus Nanopelagicus</taxon>
    </lineage>
</organism>
<keyword evidence="3" id="KW-0408">Iron</keyword>
<dbReference type="PROSITE" id="PS00191">
    <property type="entry name" value="CYTOCHROME_B5_1"/>
    <property type="match status" value="1"/>
</dbReference>
<feature type="transmembrane region" description="Helical" evidence="6">
    <location>
        <begin position="83"/>
        <end position="100"/>
    </location>
</feature>
<dbReference type="GO" id="GO:0046872">
    <property type="term" value="F:metal ion binding"/>
    <property type="evidence" value="ECO:0007669"/>
    <property type="project" value="UniProtKB-KW"/>
</dbReference>
<feature type="transmembrane region" description="Helical" evidence="6">
    <location>
        <begin position="12"/>
        <end position="34"/>
    </location>
</feature>
<dbReference type="GO" id="GO:0020037">
    <property type="term" value="F:heme binding"/>
    <property type="evidence" value="ECO:0007669"/>
    <property type="project" value="InterPro"/>
</dbReference>
<evidence type="ECO:0000313" key="8">
    <source>
        <dbReference type="EMBL" id="ASY09046.1"/>
    </source>
</evidence>
<dbReference type="SUPFAM" id="SSF55856">
    <property type="entry name" value="Cytochrome b5-like heme/steroid binding domain"/>
    <property type="match status" value="1"/>
</dbReference>
<dbReference type="Pfam" id="PF09990">
    <property type="entry name" value="DUF2231"/>
    <property type="match status" value="1"/>
</dbReference>
<keyword evidence="6" id="KW-1133">Transmembrane helix</keyword>
<dbReference type="KEGG" id="abam:B1s21122_01560"/>
<evidence type="ECO:0000256" key="4">
    <source>
        <dbReference type="ARBA" id="ARBA00038168"/>
    </source>
</evidence>
<evidence type="ECO:0000256" key="5">
    <source>
        <dbReference type="SAM" id="MobiDB-lite"/>
    </source>
</evidence>
<dbReference type="OrthoDB" id="8173637at2"/>
<comment type="similarity">
    <text evidence="4">Belongs to the cytochrome b5 family.</text>
</comment>
<dbReference type="InterPro" id="IPR018506">
    <property type="entry name" value="Cyt_B5_heme-BS"/>
</dbReference>
<dbReference type="Pfam" id="PF00173">
    <property type="entry name" value="Cyt-b5"/>
    <property type="match status" value="1"/>
</dbReference>
<evidence type="ECO:0000256" key="3">
    <source>
        <dbReference type="ARBA" id="ARBA00023004"/>
    </source>
</evidence>
<proteinExistence type="inferred from homology"/>
<dbReference type="AlphaFoldDB" id="A0A249JX06"/>
<feature type="transmembrane region" description="Helical" evidence="6">
    <location>
        <begin position="41"/>
        <end position="63"/>
    </location>
</feature>
<evidence type="ECO:0000256" key="6">
    <source>
        <dbReference type="SAM" id="Phobius"/>
    </source>
</evidence>
<keyword evidence="6" id="KW-0812">Transmembrane</keyword>
<evidence type="ECO:0000256" key="1">
    <source>
        <dbReference type="ARBA" id="ARBA00022617"/>
    </source>
</evidence>
<dbReference type="InterPro" id="IPR019251">
    <property type="entry name" value="DUF2231_TM"/>
</dbReference>